<dbReference type="Pfam" id="PF13864">
    <property type="entry name" value="Enkurin"/>
    <property type="match status" value="1"/>
</dbReference>
<reference evidence="8 9" key="1">
    <citation type="submission" date="2011-10" db="EMBL/GenBank/DDBJ databases">
        <authorList>
            <person name="Genoscope - CEA"/>
        </authorList>
    </citation>
    <scope>NUCLEOTIDE SEQUENCE [LARGE SCALE GENOMIC DNA]</scope>
    <source>
        <strain evidence="8 9">RCC 1105</strain>
    </source>
</reference>
<dbReference type="Proteomes" id="UP000198341">
    <property type="component" value="Chromosome 3"/>
</dbReference>
<dbReference type="OrthoDB" id="2123594at2759"/>
<dbReference type="PANTHER" id="PTHR21490">
    <property type="entry name" value="ENKURIN-RELATED"/>
    <property type="match status" value="1"/>
</dbReference>
<proteinExistence type="predicted"/>
<evidence type="ECO:0000256" key="2">
    <source>
        <dbReference type="ARBA" id="ARBA00004245"/>
    </source>
</evidence>
<dbReference type="InterPro" id="IPR052102">
    <property type="entry name" value="Enkurin_domain-protein"/>
</dbReference>
<evidence type="ECO:0000256" key="3">
    <source>
        <dbReference type="ARBA" id="ARBA00022490"/>
    </source>
</evidence>
<dbReference type="RefSeq" id="XP_007514287.1">
    <property type="nucleotide sequence ID" value="XM_007514225.1"/>
</dbReference>
<evidence type="ECO:0000313" key="8">
    <source>
        <dbReference type="EMBL" id="CCO15724.1"/>
    </source>
</evidence>
<dbReference type="KEGG" id="bpg:Bathy03g05700"/>
<evidence type="ECO:0000313" key="9">
    <source>
        <dbReference type="Proteomes" id="UP000198341"/>
    </source>
</evidence>
<feature type="domain" description="Enkurin" evidence="7">
    <location>
        <begin position="186"/>
        <end position="269"/>
    </location>
</feature>
<feature type="compositionally biased region" description="Acidic residues" evidence="6">
    <location>
        <begin position="37"/>
        <end position="47"/>
    </location>
</feature>
<dbReference type="GeneID" id="19017107"/>
<evidence type="ECO:0000256" key="1">
    <source>
        <dbReference type="ARBA" id="ARBA00004138"/>
    </source>
</evidence>
<dbReference type="GO" id="GO:0005856">
    <property type="term" value="C:cytoskeleton"/>
    <property type="evidence" value="ECO:0007669"/>
    <property type="project" value="UniProtKB-SubCell"/>
</dbReference>
<evidence type="ECO:0000256" key="6">
    <source>
        <dbReference type="SAM" id="MobiDB-lite"/>
    </source>
</evidence>
<protein>
    <recommendedName>
        <fullName evidence="7">Enkurin domain-containing protein</fullName>
    </recommendedName>
</protein>
<keyword evidence="3" id="KW-0963">Cytoplasm</keyword>
<dbReference type="GO" id="GO:0005929">
    <property type="term" value="C:cilium"/>
    <property type="evidence" value="ECO:0007669"/>
    <property type="project" value="UniProtKB-SubCell"/>
</dbReference>
<sequence>MDEKESVFALITKVSPSPSSNVEADEVDEDYKKREGEEEEDEDEESEEKTRERYKSKYTGSIHPSAFPTFGVNDRRLAATFGKARNALEPDPKSFLQRSSSVKLNAAERARRPMIETIKDSAREKARIKAPIPSDRGQLRERVVIDRVKKNALDVIFTEGNPQVTKTGDARLFEEYNRKTRGKVPKYLQEIKKNIAHDNRVVTAPLARDKELLTEEENGEEAVLRQQWLYLNAIYQKLPFVIDTPSKKARKEECERQLDAIERRLVLSH</sequence>
<dbReference type="EMBL" id="FO082276">
    <property type="protein sequence ID" value="CCO15724.1"/>
    <property type="molecule type" value="Genomic_DNA"/>
</dbReference>
<evidence type="ECO:0000259" key="7">
    <source>
        <dbReference type="PROSITE" id="PS51665"/>
    </source>
</evidence>
<comment type="subcellular location">
    <subcellularLocation>
        <location evidence="1">Cell projection</location>
        <location evidence="1">Cilium</location>
    </subcellularLocation>
    <subcellularLocation>
        <location evidence="2">Cytoplasm</location>
        <location evidence="2">Cytoskeleton</location>
    </subcellularLocation>
</comment>
<feature type="region of interest" description="Disordered" evidence="6">
    <location>
        <begin position="1"/>
        <end position="69"/>
    </location>
</feature>
<organism evidence="8 9">
    <name type="scientific">Bathycoccus prasinos</name>
    <dbReference type="NCBI Taxonomy" id="41875"/>
    <lineage>
        <taxon>Eukaryota</taxon>
        <taxon>Viridiplantae</taxon>
        <taxon>Chlorophyta</taxon>
        <taxon>Mamiellophyceae</taxon>
        <taxon>Mamiellales</taxon>
        <taxon>Bathycoccaceae</taxon>
        <taxon>Bathycoccus</taxon>
    </lineage>
</organism>
<name>K8ECN2_9CHLO</name>
<accession>K8ECN2</accession>
<keyword evidence="9" id="KW-1185">Reference proteome</keyword>
<evidence type="ECO:0000256" key="5">
    <source>
        <dbReference type="ARBA" id="ARBA00023273"/>
    </source>
</evidence>
<evidence type="ECO:0000256" key="4">
    <source>
        <dbReference type="ARBA" id="ARBA00023212"/>
    </source>
</evidence>
<gene>
    <name evidence="8" type="ORF">Bathy03g05700</name>
</gene>
<dbReference type="AlphaFoldDB" id="K8ECN2"/>
<dbReference type="InterPro" id="IPR027012">
    <property type="entry name" value="Enkurin_dom"/>
</dbReference>
<dbReference type="PROSITE" id="PS51665">
    <property type="entry name" value="ENKURIN"/>
    <property type="match status" value="1"/>
</dbReference>
<keyword evidence="4" id="KW-0206">Cytoskeleton</keyword>
<keyword evidence="5" id="KW-0966">Cell projection</keyword>
<dbReference type="STRING" id="41875.K8ECN2"/>